<dbReference type="EMBL" id="QZKU01000053">
    <property type="protein sequence ID" value="RJP22879.1"/>
    <property type="molecule type" value="Genomic_DNA"/>
</dbReference>
<proteinExistence type="predicted"/>
<evidence type="ECO:0000313" key="7">
    <source>
        <dbReference type="EMBL" id="RJP22879.1"/>
    </source>
</evidence>
<accession>A0A3A4NVI2</accession>
<dbReference type="Proteomes" id="UP000265882">
    <property type="component" value="Unassembled WGS sequence"/>
</dbReference>
<keyword evidence="3" id="KW-0862">Zinc</keyword>
<evidence type="ECO:0000256" key="2">
    <source>
        <dbReference type="ARBA" id="ARBA00022771"/>
    </source>
</evidence>
<gene>
    <name evidence="7" type="ORF">C4520_07595</name>
</gene>
<feature type="domain" description="Zinc finger DksA/TraR C4-type" evidence="6">
    <location>
        <begin position="88"/>
        <end position="122"/>
    </location>
</feature>
<organism evidence="7 8">
    <name type="scientific">Abyssobacteria bacterium (strain SURF_5)</name>
    <dbReference type="NCBI Taxonomy" id="2093360"/>
    <lineage>
        <taxon>Bacteria</taxon>
        <taxon>Pseudomonadati</taxon>
        <taxon>Candidatus Hydrogenedentota</taxon>
        <taxon>Candidatus Abyssobacteria</taxon>
    </lineage>
</organism>
<protein>
    <submittedName>
        <fullName evidence="7">TraR/DksA family transcriptional regulator</fullName>
    </submittedName>
</protein>
<sequence length="124" mass="14110">MNKKQLAQFKKQLEQLRADLGQELQQISESNLKRSQRESTGDLSGYSYHMADVGTDNFGREMELNIASSGNERLRLIEEALERIEESTFGLCLSCGAEVSNERLKALPYARLCIDCARESEKKY</sequence>
<evidence type="ECO:0000313" key="8">
    <source>
        <dbReference type="Proteomes" id="UP000265882"/>
    </source>
</evidence>
<keyword evidence="2" id="KW-0863">Zinc-finger</keyword>
<evidence type="ECO:0000256" key="1">
    <source>
        <dbReference type="ARBA" id="ARBA00022723"/>
    </source>
</evidence>
<name>A0A3A4NVI2_ABYX5</name>
<feature type="zinc finger region" description="dksA C4-type" evidence="4">
    <location>
        <begin position="92"/>
        <end position="116"/>
    </location>
</feature>
<evidence type="ECO:0000256" key="3">
    <source>
        <dbReference type="ARBA" id="ARBA00022833"/>
    </source>
</evidence>
<dbReference type="PANTHER" id="PTHR33823">
    <property type="entry name" value="RNA POLYMERASE-BINDING TRANSCRIPTION FACTOR DKSA-RELATED"/>
    <property type="match status" value="1"/>
</dbReference>
<dbReference type="PANTHER" id="PTHR33823:SF4">
    <property type="entry name" value="GENERAL STRESS PROTEIN 16O"/>
    <property type="match status" value="1"/>
</dbReference>
<evidence type="ECO:0000259" key="6">
    <source>
        <dbReference type="Pfam" id="PF01258"/>
    </source>
</evidence>
<dbReference type="SUPFAM" id="SSF109635">
    <property type="entry name" value="DnaK suppressor protein DksA, alpha-hairpin domain"/>
    <property type="match status" value="1"/>
</dbReference>
<dbReference type="SUPFAM" id="SSF57716">
    <property type="entry name" value="Glucocorticoid receptor-like (DNA-binding domain)"/>
    <property type="match status" value="1"/>
</dbReference>
<feature type="coiled-coil region" evidence="5">
    <location>
        <begin position="6"/>
        <end position="33"/>
    </location>
</feature>
<comment type="caution">
    <text evidence="7">The sequence shown here is derived from an EMBL/GenBank/DDBJ whole genome shotgun (WGS) entry which is preliminary data.</text>
</comment>
<dbReference type="InterPro" id="IPR000962">
    <property type="entry name" value="Znf_DskA_TraR"/>
</dbReference>
<evidence type="ECO:0000256" key="5">
    <source>
        <dbReference type="SAM" id="Coils"/>
    </source>
</evidence>
<dbReference type="AlphaFoldDB" id="A0A3A4NVI2"/>
<dbReference type="GO" id="GO:0008270">
    <property type="term" value="F:zinc ion binding"/>
    <property type="evidence" value="ECO:0007669"/>
    <property type="project" value="UniProtKB-KW"/>
</dbReference>
<evidence type="ECO:0000256" key="4">
    <source>
        <dbReference type="PROSITE-ProRule" id="PRU00510"/>
    </source>
</evidence>
<keyword evidence="5" id="KW-0175">Coiled coil</keyword>
<dbReference type="Pfam" id="PF01258">
    <property type="entry name" value="zf-dskA_traR"/>
    <property type="match status" value="1"/>
</dbReference>
<dbReference type="PROSITE" id="PS51128">
    <property type="entry name" value="ZF_DKSA_2"/>
    <property type="match status" value="1"/>
</dbReference>
<dbReference type="InterPro" id="IPR037187">
    <property type="entry name" value="DnaK_N"/>
</dbReference>
<reference evidence="7 8" key="1">
    <citation type="journal article" date="2017" name="ISME J.">
        <title>Energy and carbon metabolisms in a deep terrestrial subsurface fluid microbial community.</title>
        <authorList>
            <person name="Momper L."/>
            <person name="Jungbluth S.P."/>
            <person name="Lee M.D."/>
            <person name="Amend J.P."/>
        </authorList>
    </citation>
    <scope>NUCLEOTIDE SEQUENCE [LARGE SCALE GENOMIC DNA]</scope>
    <source>
        <strain evidence="7">SURF_5</strain>
    </source>
</reference>
<keyword evidence="1" id="KW-0479">Metal-binding</keyword>
<dbReference type="Gene3D" id="1.20.120.910">
    <property type="entry name" value="DksA, coiled-coil domain"/>
    <property type="match status" value="1"/>
</dbReference>